<evidence type="ECO:0008006" key="3">
    <source>
        <dbReference type="Google" id="ProtNLM"/>
    </source>
</evidence>
<evidence type="ECO:0000313" key="2">
    <source>
        <dbReference type="Proteomes" id="UP001057375"/>
    </source>
</evidence>
<evidence type="ECO:0000313" key="1">
    <source>
        <dbReference type="EMBL" id="GKT30986.1"/>
    </source>
</evidence>
<dbReference type="Proteomes" id="UP001057375">
    <property type="component" value="Unassembled WGS sequence"/>
</dbReference>
<organism evidence="1 2">
    <name type="scientific">Aduncisulcus paluster</name>
    <dbReference type="NCBI Taxonomy" id="2918883"/>
    <lineage>
        <taxon>Eukaryota</taxon>
        <taxon>Metamonada</taxon>
        <taxon>Carpediemonas-like organisms</taxon>
        <taxon>Aduncisulcus</taxon>
    </lineage>
</organism>
<proteinExistence type="predicted"/>
<feature type="non-terminal residue" evidence="1">
    <location>
        <position position="1"/>
    </location>
</feature>
<comment type="caution">
    <text evidence="1">The sequence shown here is derived from an EMBL/GenBank/DDBJ whole genome shotgun (WGS) entry which is preliminary data.</text>
</comment>
<name>A0ABQ5KEL3_9EUKA</name>
<protein>
    <recommendedName>
        <fullName evidence="3">Integrase zinc-binding domain-containing protein</fullName>
    </recommendedName>
</protein>
<accession>A0ABQ5KEL3</accession>
<sequence>EETSSLKKRPDGIWANKEGLAVVPSADSSLKNMLMEFDHGKGKAHLGEEASREVIVALGITWKGIRLDIHKHIQSCLICQKLRLRQHGIQYSRSTAAVLPFET</sequence>
<dbReference type="Gene3D" id="1.10.340.70">
    <property type="match status" value="1"/>
</dbReference>
<dbReference type="EMBL" id="BQXS01009238">
    <property type="protein sequence ID" value="GKT30986.1"/>
    <property type="molecule type" value="Genomic_DNA"/>
</dbReference>
<keyword evidence="2" id="KW-1185">Reference proteome</keyword>
<reference evidence="1" key="1">
    <citation type="submission" date="2022-03" db="EMBL/GenBank/DDBJ databases">
        <title>Draft genome sequence of Aduncisulcus paluster, a free-living microaerophilic Fornicata.</title>
        <authorList>
            <person name="Yuyama I."/>
            <person name="Kume K."/>
            <person name="Tamura T."/>
            <person name="Inagaki Y."/>
            <person name="Hashimoto T."/>
        </authorList>
    </citation>
    <scope>NUCLEOTIDE SEQUENCE</scope>
    <source>
        <strain evidence="1">NY0171</strain>
    </source>
</reference>
<gene>
    <name evidence="1" type="ORF">ADUPG1_005713</name>
</gene>
<feature type="non-terminal residue" evidence="1">
    <location>
        <position position="103"/>
    </location>
</feature>